<evidence type="ECO:0000256" key="1">
    <source>
        <dbReference type="ARBA" id="ARBA00022598"/>
    </source>
</evidence>
<dbReference type="EMBL" id="PEJP01000077">
    <property type="protein sequence ID" value="RYO31806.1"/>
    <property type="molecule type" value="Genomic_DNA"/>
</dbReference>
<dbReference type="GO" id="GO:0043041">
    <property type="term" value="P:amino acid activation for nonribosomal peptide biosynthetic process"/>
    <property type="evidence" value="ECO:0007669"/>
    <property type="project" value="TreeGrafter"/>
</dbReference>
<dbReference type="Gene3D" id="3.30.559.10">
    <property type="entry name" value="Chloramphenicol acetyltransferase-like domain"/>
    <property type="match status" value="2"/>
</dbReference>
<dbReference type="AlphaFoldDB" id="A0A4Q4Q1T7"/>
<keyword evidence="3" id="KW-1185">Reference proteome</keyword>
<organism evidence="2 3">
    <name type="scientific">Alternaria arborescens</name>
    <dbReference type="NCBI Taxonomy" id="156630"/>
    <lineage>
        <taxon>Eukaryota</taxon>
        <taxon>Fungi</taxon>
        <taxon>Dikarya</taxon>
        <taxon>Ascomycota</taxon>
        <taxon>Pezizomycotina</taxon>
        <taxon>Dothideomycetes</taxon>
        <taxon>Pleosporomycetidae</taxon>
        <taxon>Pleosporales</taxon>
        <taxon>Pleosporineae</taxon>
        <taxon>Pleosporaceae</taxon>
        <taxon>Alternaria</taxon>
        <taxon>Alternaria sect. Alternaria</taxon>
    </lineage>
</organism>
<reference evidence="3" key="1">
    <citation type="journal article" date="2019" name="bioRxiv">
        <title>Genomics, evolutionary history and diagnostics of the Alternaria alternata species group including apple and Asian pear pathotypes.</title>
        <authorList>
            <person name="Armitage A.D."/>
            <person name="Cockerton H.M."/>
            <person name="Sreenivasaprasad S."/>
            <person name="Woodhall J.W."/>
            <person name="Lane C.R."/>
            <person name="Harrison R.J."/>
            <person name="Clarkson J.P."/>
        </authorList>
    </citation>
    <scope>NUCLEOTIDE SEQUENCE [LARGE SCALE GENOMIC DNA]</scope>
    <source>
        <strain evidence="3">RGR 97.0016</strain>
    </source>
</reference>
<dbReference type="PANTHER" id="PTHR45527:SF3">
    <property type="entry name" value="SIDEROPHORE SYNTHETASE (EUROFUNG)"/>
    <property type="match status" value="1"/>
</dbReference>
<sequence>MNIVAAAREEDIQLIIANIFQHPKLVNLVTVAQVSQHEGEQKSIQPFSLLSTTQRDYLLHAIPENASNVNGNDIIDILPTTWMQNLFISRGVNIRPLAFNYFFLNFGTRVDASRLRRSIPTLVQYFSILRTKFVYVDGVLWQTVLRKPHDSRTTDPLELATAFMLIRGTSTEHLLAIRITHAQYDGVCFPSFMKALFAIYSGKPVEPAHNHSTYLAYTRGKTLVSALHWRNILQGSRMTKATPLLGPSIRHGMTPVEVQTENIIDMPHVPTGLTLASLVSAAWAKVLS</sequence>
<comment type="caution">
    <text evidence="2">The sequence shown here is derived from an EMBL/GenBank/DDBJ whole genome shotgun (WGS) entry which is preliminary data.</text>
</comment>
<keyword evidence="1" id="KW-0436">Ligase</keyword>
<accession>A0A4Q4Q1T7</accession>
<name>A0A4Q4Q1T7_9PLEO</name>
<dbReference type="GO" id="GO:0044550">
    <property type="term" value="P:secondary metabolite biosynthetic process"/>
    <property type="evidence" value="ECO:0007669"/>
    <property type="project" value="TreeGrafter"/>
</dbReference>
<evidence type="ECO:0000313" key="2">
    <source>
        <dbReference type="EMBL" id="RYO31806.1"/>
    </source>
</evidence>
<evidence type="ECO:0000313" key="3">
    <source>
        <dbReference type="Proteomes" id="UP000293823"/>
    </source>
</evidence>
<dbReference type="PANTHER" id="PTHR45527">
    <property type="entry name" value="NONRIBOSOMAL PEPTIDE SYNTHETASE"/>
    <property type="match status" value="1"/>
</dbReference>
<dbReference type="GO" id="GO:0031177">
    <property type="term" value="F:phosphopantetheine binding"/>
    <property type="evidence" value="ECO:0007669"/>
    <property type="project" value="TreeGrafter"/>
</dbReference>
<dbReference type="OrthoDB" id="3791627at2759"/>
<dbReference type="GO" id="GO:0016874">
    <property type="term" value="F:ligase activity"/>
    <property type="evidence" value="ECO:0007669"/>
    <property type="project" value="UniProtKB-KW"/>
</dbReference>
<dbReference type="Proteomes" id="UP000293823">
    <property type="component" value="Unassembled WGS sequence"/>
</dbReference>
<proteinExistence type="predicted"/>
<dbReference type="SUPFAM" id="SSF52777">
    <property type="entry name" value="CoA-dependent acyltransferases"/>
    <property type="match status" value="1"/>
</dbReference>
<gene>
    <name evidence="2" type="ORF">AA0113_g11806</name>
</gene>
<dbReference type="InterPro" id="IPR023213">
    <property type="entry name" value="CAT-like_dom_sf"/>
</dbReference>
<evidence type="ECO:0008006" key="4">
    <source>
        <dbReference type="Google" id="ProtNLM"/>
    </source>
</evidence>
<protein>
    <recommendedName>
        <fullName evidence="4">Condensation domain-containing protein</fullName>
    </recommendedName>
</protein>
<dbReference type="GO" id="GO:0005737">
    <property type="term" value="C:cytoplasm"/>
    <property type="evidence" value="ECO:0007669"/>
    <property type="project" value="TreeGrafter"/>
</dbReference>